<feature type="non-terminal residue" evidence="1">
    <location>
        <position position="1"/>
    </location>
</feature>
<gene>
    <name evidence="1" type="ORF">ETQ85_25335</name>
</gene>
<proteinExistence type="predicted"/>
<name>A0A6C2C894_9RHOO</name>
<sequence length="343" mass="36834">RDPASGRAWPLRRSAAEIALYRPQATPADFLERFLASFEGFLTTVEDRIGAAHLLTDPSSVPEARLDWLGTWIGVAFDPALPQERRRAWLAAAPWLARLHGTKAGLQMALDIASGGAVRSGAIVVLEDFRLRRTLATLLGVNLSDEHDPLLPGLVISGNSVVGDTLILGEREQAELLALFRPEVASDAENSAVLAFLDELANRATVLVHHSVSPQDLGLLRRIVELEGPAHVATRVLSATWPFLVGIASLLGVDTYLGPPRRPLPARVNRSSLGQDFVLGPVAVDPRMAGAAAPPPPLELPVADAGDDRRVPFGESFMLDGSGSRAAPARSLASFIWRRLPQI</sequence>
<dbReference type="InterPro" id="IPR011748">
    <property type="entry name" value="Unchr_phage_tail-like"/>
</dbReference>
<dbReference type="AlphaFoldDB" id="A0A6C2C894"/>
<dbReference type="InterPro" id="IPR006521">
    <property type="entry name" value="Tail_protein_I"/>
</dbReference>
<dbReference type="NCBIfam" id="TIGR02242">
    <property type="entry name" value="tail_TIGR02242"/>
    <property type="match status" value="1"/>
</dbReference>
<dbReference type="Pfam" id="PF09684">
    <property type="entry name" value="Tail_P2_I"/>
    <property type="match status" value="1"/>
</dbReference>
<protein>
    <submittedName>
        <fullName evidence="1">Phage tail protein</fullName>
    </submittedName>
</protein>
<dbReference type="Proteomes" id="UP000389128">
    <property type="component" value="Unassembled WGS sequence"/>
</dbReference>
<reference evidence="1 2" key="1">
    <citation type="submission" date="2019-01" db="EMBL/GenBank/DDBJ databases">
        <title>Zoogloea oleivorans genome sequencing and assembly.</title>
        <authorList>
            <person name="Tancsics A."/>
            <person name="Farkas M."/>
            <person name="Kriszt B."/>
            <person name="Maroti G."/>
            <person name="Horvath B."/>
        </authorList>
    </citation>
    <scope>NUCLEOTIDE SEQUENCE [LARGE SCALE GENOMIC DNA]</scope>
    <source>
        <strain evidence="1 2">Buc</strain>
    </source>
</reference>
<organism evidence="1 2">
    <name type="scientific">Zoogloea oleivorans</name>
    <dbReference type="NCBI Taxonomy" id="1552750"/>
    <lineage>
        <taxon>Bacteria</taxon>
        <taxon>Pseudomonadati</taxon>
        <taxon>Pseudomonadota</taxon>
        <taxon>Betaproteobacteria</taxon>
        <taxon>Rhodocyclales</taxon>
        <taxon>Zoogloeaceae</taxon>
        <taxon>Zoogloea</taxon>
    </lineage>
</organism>
<comment type="caution">
    <text evidence="1">The sequence shown here is derived from an EMBL/GenBank/DDBJ whole genome shotgun (WGS) entry which is preliminary data.</text>
</comment>
<dbReference type="EMBL" id="SDKK01000056">
    <property type="protein sequence ID" value="TYC50271.1"/>
    <property type="molecule type" value="Genomic_DNA"/>
</dbReference>
<dbReference type="RefSeq" id="WP_246128913.1">
    <property type="nucleotide sequence ID" value="NZ_SDKK01000056.1"/>
</dbReference>
<accession>A0A6C2C894</accession>
<evidence type="ECO:0000313" key="1">
    <source>
        <dbReference type="EMBL" id="TYC50271.1"/>
    </source>
</evidence>
<evidence type="ECO:0000313" key="2">
    <source>
        <dbReference type="Proteomes" id="UP000389128"/>
    </source>
</evidence>
<keyword evidence="2" id="KW-1185">Reference proteome</keyword>